<protein>
    <recommendedName>
        <fullName evidence="8">ILEI/PANDER domain-containing protein</fullName>
    </recommendedName>
</protein>
<dbReference type="GeneTree" id="ENSGT00940000153636"/>
<dbReference type="InterPro" id="IPR055400">
    <property type="entry name" value="CEMIP_X"/>
</dbReference>
<dbReference type="PROSITE" id="PS52031">
    <property type="entry name" value="GG_LECTIN"/>
    <property type="match status" value="1"/>
</dbReference>
<gene>
    <name evidence="6" type="primary">CEMIP2</name>
</gene>
<feature type="transmembrane region" description="Helical" evidence="3">
    <location>
        <begin position="101"/>
        <end position="129"/>
    </location>
</feature>
<evidence type="ECO:0000256" key="1">
    <source>
        <dbReference type="ARBA" id="ARBA00022734"/>
    </source>
</evidence>
<evidence type="ECO:0000256" key="2">
    <source>
        <dbReference type="PROSITE-ProRule" id="PRU01375"/>
    </source>
</evidence>
<dbReference type="InterPro" id="IPR039477">
    <property type="entry name" value="ILEI/PANDER_dom"/>
</dbReference>
<dbReference type="PANTHER" id="PTHR15535:SF26">
    <property type="entry name" value="CELL SURFACE HYALURONIDASE"/>
    <property type="match status" value="1"/>
</dbReference>
<dbReference type="Pfam" id="PF24605">
    <property type="entry name" value="CEMIP_X"/>
    <property type="match status" value="1"/>
</dbReference>
<accession>A0ABI7ZW14</accession>
<keyword evidence="3" id="KW-1133">Transmembrane helix</keyword>
<name>A0ABI7ZW14_FELCA</name>
<proteinExistence type="predicted"/>
<keyword evidence="7" id="KW-1185">Reference proteome</keyword>
<dbReference type="PANTHER" id="PTHR15535">
    <property type="entry name" value="TRANSMEMBRANE PROTEIN 2-RELATED"/>
    <property type="match status" value="1"/>
</dbReference>
<keyword evidence="3" id="KW-0812">Transmembrane</keyword>
<reference evidence="6 7" key="1">
    <citation type="submission" date="2021-02" db="EMBL/GenBank/DDBJ databases">
        <title>Safari Cat Assemblies.</title>
        <authorList>
            <person name="Bredemeyer K.R."/>
            <person name="Murphy W.J."/>
        </authorList>
    </citation>
    <scope>NUCLEOTIDE SEQUENCE [LARGE SCALE GENOMIC DNA]</scope>
</reference>
<keyword evidence="1 2" id="KW-0430">Lectin</keyword>
<feature type="domain" description="ILEI/PANDER" evidence="4">
    <location>
        <begin position="241"/>
        <end position="326"/>
    </location>
</feature>
<keyword evidence="3" id="KW-0472">Membrane</keyword>
<reference evidence="6" key="3">
    <citation type="submission" date="2025-09" db="UniProtKB">
        <authorList>
            <consortium name="Ensembl"/>
        </authorList>
    </citation>
    <scope>IDENTIFICATION</scope>
    <source>
        <strain evidence="6">breed Abyssinian</strain>
    </source>
</reference>
<evidence type="ECO:0000256" key="3">
    <source>
        <dbReference type="SAM" id="Phobius"/>
    </source>
</evidence>
<feature type="domain" description="CEMIP" evidence="5">
    <location>
        <begin position="124"/>
        <end position="171"/>
    </location>
</feature>
<evidence type="ECO:0000313" key="7">
    <source>
        <dbReference type="Proteomes" id="UP000823872"/>
    </source>
</evidence>
<evidence type="ECO:0000259" key="5">
    <source>
        <dbReference type="Pfam" id="PF24605"/>
    </source>
</evidence>
<organism evidence="6 7">
    <name type="scientific">Felis catus</name>
    <name type="common">Cat</name>
    <name type="synonym">Felis silvestris catus</name>
    <dbReference type="NCBI Taxonomy" id="9685"/>
    <lineage>
        <taxon>Eukaryota</taxon>
        <taxon>Metazoa</taxon>
        <taxon>Chordata</taxon>
        <taxon>Craniata</taxon>
        <taxon>Vertebrata</taxon>
        <taxon>Euteleostomi</taxon>
        <taxon>Mammalia</taxon>
        <taxon>Eutheria</taxon>
        <taxon>Laurasiatheria</taxon>
        <taxon>Carnivora</taxon>
        <taxon>Feliformia</taxon>
        <taxon>Felidae</taxon>
        <taxon>Felinae</taxon>
        <taxon>Felis</taxon>
    </lineage>
</organism>
<dbReference type="Pfam" id="PF15711">
    <property type="entry name" value="ILEI"/>
    <property type="match status" value="1"/>
</dbReference>
<evidence type="ECO:0008006" key="8">
    <source>
        <dbReference type="Google" id="ProtNLM"/>
    </source>
</evidence>
<sequence length="380" mass="42433">MAEIYICYNTQNYIGLSVNSLFYCLSFTGMTGFELASAIHQTQVFRSPLAFYSAIMAHYPKWKSMSLCIHWRNCRESSRRGNSILTPAQGYIFPLFNSNPVHLGSCWLCLLLSSYSLSAFGLWLLFLYLKAKSHRDGHSYCSSQGCERVKIQAATDSKDISNCMAKAYPQYYRKPSALKRMPSMLTGLCQGCGTRQVVFTSDPHKSYLPVQFQSPSKAETQRGDLSVISVNGTDFTIQNPGVLLLVVDACSVPFRLTAKKVFSLADISRLEEYLRTGIPPRSIVLLSTRGEIKHLNISESLVPLGLAKPAHLYNKGSTIFLGFSGNFKPSWAKLFTSPAGQGLGLLEQFIPLQLDEYGCHRTSAVRRRDLELLMQTSKAH</sequence>
<evidence type="ECO:0000259" key="4">
    <source>
        <dbReference type="Pfam" id="PF15711"/>
    </source>
</evidence>
<dbReference type="InterPro" id="IPR052252">
    <property type="entry name" value="CEMIP/CEMIP2"/>
</dbReference>
<dbReference type="Ensembl" id="ENSFCTT00005072210.1">
    <property type="protein sequence ID" value="ENSFCTP00005051157.1"/>
    <property type="gene ID" value="ENSFCTG00005025458.1"/>
</dbReference>
<dbReference type="Proteomes" id="UP000823872">
    <property type="component" value="Chromosome D4"/>
</dbReference>
<reference evidence="6" key="2">
    <citation type="submission" date="2025-08" db="UniProtKB">
        <authorList>
            <consortium name="Ensembl"/>
        </authorList>
    </citation>
    <scope>IDENTIFICATION</scope>
    <source>
        <strain evidence="6">breed Abyssinian</strain>
    </source>
</reference>
<evidence type="ECO:0000313" key="6">
    <source>
        <dbReference type="Ensembl" id="ENSFCTP00005051157.1"/>
    </source>
</evidence>